<reference evidence="5 6" key="1">
    <citation type="journal article" date="2022" name="G3 (Bethesda)">
        <title>Whole-genome sequence and methylome profiling of the almond [Prunus dulcis (Mill.) D.A. Webb] cultivar 'Nonpareil'.</title>
        <authorList>
            <person name="D'Amico-Willman K.M."/>
            <person name="Ouma W.Z."/>
            <person name="Meulia T."/>
            <person name="Sideli G.M."/>
            <person name="Gradziel T.M."/>
            <person name="Fresnedo-Ramirez J."/>
        </authorList>
    </citation>
    <scope>NUCLEOTIDE SEQUENCE [LARGE SCALE GENOMIC DNA]</scope>
    <source>
        <strain evidence="5">Clone GOH B32 T37-40</strain>
    </source>
</reference>
<evidence type="ECO:0000313" key="5">
    <source>
        <dbReference type="EMBL" id="KAI5343308.1"/>
    </source>
</evidence>
<evidence type="ECO:0000256" key="3">
    <source>
        <dbReference type="ARBA" id="ARBA00022821"/>
    </source>
</evidence>
<comment type="caution">
    <text evidence="5">The sequence shown here is derived from an EMBL/GenBank/DDBJ whole genome shotgun (WGS) entry which is preliminary data.</text>
</comment>
<feature type="domain" description="Disease resistance N-terminal" evidence="4">
    <location>
        <begin position="2"/>
        <end position="42"/>
    </location>
</feature>
<evidence type="ECO:0000313" key="6">
    <source>
        <dbReference type="Proteomes" id="UP001054821"/>
    </source>
</evidence>
<keyword evidence="1" id="KW-0677">Repeat</keyword>
<keyword evidence="2" id="KW-0547">Nucleotide-binding</keyword>
<evidence type="ECO:0000259" key="4">
    <source>
        <dbReference type="Pfam" id="PF18052"/>
    </source>
</evidence>
<dbReference type="GO" id="GO:0006952">
    <property type="term" value="P:defense response"/>
    <property type="evidence" value="ECO:0007669"/>
    <property type="project" value="UniProtKB-KW"/>
</dbReference>
<evidence type="ECO:0000256" key="1">
    <source>
        <dbReference type="ARBA" id="ARBA00022737"/>
    </source>
</evidence>
<gene>
    <name evidence="5" type="ORF">L3X38_011184</name>
</gene>
<organism evidence="5 6">
    <name type="scientific">Prunus dulcis</name>
    <name type="common">Almond</name>
    <name type="synonym">Amygdalus dulcis</name>
    <dbReference type="NCBI Taxonomy" id="3755"/>
    <lineage>
        <taxon>Eukaryota</taxon>
        <taxon>Viridiplantae</taxon>
        <taxon>Streptophyta</taxon>
        <taxon>Embryophyta</taxon>
        <taxon>Tracheophyta</taxon>
        <taxon>Spermatophyta</taxon>
        <taxon>Magnoliopsida</taxon>
        <taxon>eudicotyledons</taxon>
        <taxon>Gunneridae</taxon>
        <taxon>Pentapetalae</taxon>
        <taxon>rosids</taxon>
        <taxon>fabids</taxon>
        <taxon>Rosales</taxon>
        <taxon>Rosaceae</taxon>
        <taxon>Amygdaloideae</taxon>
        <taxon>Amygdaleae</taxon>
        <taxon>Prunus</taxon>
    </lineage>
</organism>
<accession>A0AAD4WGX8</accession>
<protein>
    <recommendedName>
        <fullName evidence="4">Disease resistance N-terminal domain-containing protein</fullName>
    </recommendedName>
</protein>
<sequence>MEERQLITESKPLKLWLDDLRDLAYNLEDVLDKYATKVLKWEIELGHYAGTARRLWNSVPNGVFVGANFPTRIFGCKDSPFYFAASFSL</sequence>
<proteinExistence type="predicted"/>
<dbReference type="EMBL" id="JAJFAZ020000002">
    <property type="protein sequence ID" value="KAI5343308.1"/>
    <property type="molecule type" value="Genomic_DNA"/>
</dbReference>
<name>A0AAD4WGX8_PRUDU</name>
<keyword evidence="6" id="KW-1185">Reference proteome</keyword>
<dbReference type="GO" id="GO:0000166">
    <property type="term" value="F:nucleotide binding"/>
    <property type="evidence" value="ECO:0007669"/>
    <property type="project" value="UniProtKB-KW"/>
</dbReference>
<dbReference type="Gene3D" id="1.20.5.4130">
    <property type="match status" value="1"/>
</dbReference>
<evidence type="ECO:0000256" key="2">
    <source>
        <dbReference type="ARBA" id="ARBA00022741"/>
    </source>
</evidence>
<dbReference type="AlphaFoldDB" id="A0AAD4WGX8"/>
<keyword evidence="3" id="KW-0611">Plant defense</keyword>
<dbReference type="Pfam" id="PF18052">
    <property type="entry name" value="Rx_N"/>
    <property type="match status" value="1"/>
</dbReference>
<dbReference type="Proteomes" id="UP001054821">
    <property type="component" value="Chromosome 2"/>
</dbReference>
<dbReference type="InterPro" id="IPR041118">
    <property type="entry name" value="Rx_N"/>
</dbReference>